<keyword evidence="3" id="KW-1185">Reference proteome</keyword>
<gene>
    <name evidence="2" type="ORF">HBF26_07455</name>
</gene>
<dbReference type="EMBL" id="JAAQQR010000003">
    <property type="protein sequence ID" value="NID04718.1"/>
    <property type="molecule type" value="Genomic_DNA"/>
</dbReference>
<comment type="caution">
    <text evidence="2">The sequence shown here is derived from an EMBL/GenBank/DDBJ whole genome shotgun (WGS) entry which is preliminary data.</text>
</comment>
<organism evidence="2 3">
    <name type="scientific">Luteibacter jiangsuensis</name>
    <dbReference type="NCBI Taxonomy" id="637577"/>
    <lineage>
        <taxon>Bacteria</taxon>
        <taxon>Pseudomonadati</taxon>
        <taxon>Pseudomonadota</taxon>
        <taxon>Gammaproteobacteria</taxon>
        <taxon>Lysobacterales</taxon>
        <taxon>Rhodanobacteraceae</taxon>
        <taxon>Luteibacter</taxon>
    </lineage>
</organism>
<reference evidence="2 3" key="1">
    <citation type="journal article" date="2011" name="Curr. Microbiol.">
        <title>Luteibacter jiangsuensis sp. nov.: a methamidophos-degrading bacterium isolated from a methamidophos-manufacturing factory.</title>
        <authorList>
            <person name="Wang L."/>
            <person name="Wang G.L."/>
            <person name="Li S.P."/>
            <person name="Jiang J.D."/>
        </authorList>
    </citation>
    <scope>NUCLEOTIDE SEQUENCE [LARGE SCALE GENOMIC DNA]</scope>
    <source>
        <strain evidence="2 3">CGMCC 1.10133</strain>
    </source>
</reference>
<keyword evidence="1" id="KW-0472">Membrane</keyword>
<sequence>MAMNEPTPSGTHEEDAEVDAIVAKGPRGALAVAGVAVAIVIAMWFLFYFLAFLPRGVIH</sequence>
<protein>
    <recommendedName>
        <fullName evidence="4">Cytochrome c oxidase subunit IIa family protein</fullName>
    </recommendedName>
</protein>
<keyword evidence="1" id="KW-0812">Transmembrane</keyword>
<evidence type="ECO:0000313" key="3">
    <source>
        <dbReference type="Proteomes" id="UP001429601"/>
    </source>
</evidence>
<name>A0ABX0Q2L3_9GAMM</name>
<evidence type="ECO:0008006" key="4">
    <source>
        <dbReference type="Google" id="ProtNLM"/>
    </source>
</evidence>
<accession>A0ABX0Q2L3</accession>
<evidence type="ECO:0000313" key="2">
    <source>
        <dbReference type="EMBL" id="NID04718.1"/>
    </source>
</evidence>
<dbReference type="Proteomes" id="UP001429601">
    <property type="component" value="Unassembled WGS sequence"/>
</dbReference>
<evidence type="ECO:0000256" key="1">
    <source>
        <dbReference type="SAM" id="Phobius"/>
    </source>
</evidence>
<keyword evidence="1" id="KW-1133">Transmembrane helix</keyword>
<feature type="transmembrane region" description="Helical" evidence="1">
    <location>
        <begin position="29"/>
        <end position="53"/>
    </location>
</feature>
<proteinExistence type="predicted"/>